<dbReference type="AlphaFoldDB" id="D2NQV0"/>
<dbReference type="EMBL" id="AP011540">
    <property type="protein sequence ID" value="BAI64026.1"/>
    <property type="molecule type" value="Genomic_DNA"/>
</dbReference>
<evidence type="ECO:0000313" key="2">
    <source>
        <dbReference type="EMBL" id="BAI64026.1"/>
    </source>
</evidence>
<keyword evidence="3" id="KW-1185">Reference proteome</keyword>
<dbReference type="HOGENOM" id="CLU_1004309_0_0_11"/>
<gene>
    <name evidence="2" type="ordered locus">RMDY18_01940</name>
</gene>
<dbReference type="KEGG" id="rmu:RMDY18_01940"/>
<name>D2NQV0_ROTMD</name>
<feature type="region of interest" description="Disordered" evidence="1">
    <location>
        <begin position="14"/>
        <end position="45"/>
    </location>
</feature>
<reference evidence="3" key="1">
    <citation type="submission" date="2009-07" db="EMBL/GenBank/DDBJ databases">
        <title>Complete genome sequence of Rothia mucilaginosa DJ.</title>
        <authorList>
            <person name="Yamane K."/>
            <person name="Nambu T."/>
            <person name="Mashimo C."/>
            <person name="Sugimori C."/>
            <person name="Yamanaka T."/>
            <person name="Leung K."/>
            <person name="Fukushima H."/>
        </authorList>
    </citation>
    <scope>NUCLEOTIDE SEQUENCE [LARGE SCALE GENOMIC DNA]</scope>
    <source>
        <strain evidence="3">DY-18</strain>
    </source>
</reference>
<proteinExistence type="predicted"/>
<accession>D2NQV0</accession>
<evidence type="ECO:0000313" key="3">
    <source>
        <dbReference type="Proteomes" id="UP000001883"/>
    </source>
</evidence>
<dbReference type="Proteomes" id="UP000001883">
    <property type="component" value="Chromosome"/>
</dbReference>
<reference evidence="2 3" key="2">
    <citation type="journal article" date="2010" name="J Osaka Dent Univ">
        <title>Isolation and identification of Rothia mucilaginosa from persistent apical periodontitis lesions.</title>
        <authorList>
            <person name="Yamane K."/>
            <person name="Yoshida M."/>
            <person name="Fujihira T."/>
            <person name="Baba T."/>
            <person name="Tsuji N."/>
            <person name="Hayashi H."/>
            <person name="Sugimori C."/>
            <person name="Yamanaka T."/>
            <person name="Mashimo C."/>
            <person name="Nambu T."/>
            <person name="Kawai H."/>
            <person name="Fukushima H."/>
        </authorList>
    </citation>
    <scope>NUCLEOTIDE SEQUENCE [LARGE SCALE GENOMIC DNA]</scope>
    <source>
        <strain evidence="2 3">DY-18</strain>
    </source>
</reference>
<organism evidence="2 3">
    <name type="scientific">Rothia mucilaginosa (strain DY-18)</name>
    <name type="common">Stomatococcus mucilaginosus</name>
    <dbReference type="NCBI Taxonomy" id="680646"/>
    <lineage>
        <taxon>Bacteria</taxon>
        <taxon>Bacillati</taxon>
        <taxon>Actinomycetota</taxon>
        <taxon>Actinomycetes</taxon>
        <taxon>Micrococcales</taxon>
        <taxon>Micrococcaceae</taxon>
        <taxon>Rothia</taxon>
    </lineage>
</organism>
<sequence>MVEGFEPPLAFTPNIISSDAPSAARTHHQQWKTIAHPQQESKKNHVRQPGVVLFTAPFHRALFDTRHRSPGYVYRPQQVRLMTDIPIYNQHDSTRCILSIALRLMHFTIHSKHVNRAEHRDRNRTRILSGINRIAASHSLRHLLQKIQKIQTVIAHRLSPTIRTLPRLRKPHPSKTRTVLKILERGANSTPQRLTRIRMNRRRATRIAQQQLRAVLNQLIHHGLLRTEVVIHGSLRNTRPGSHLFNSGVLKPLFGHDFHSSVEQLQLSSTCTAGTTT</sequence>
<reference evidence="2 3" key="3">
    <citation type="journal article" date="2010" name="Sequencing">
        <title>Complete Genome Sequence of Rothia mucilaginosa DY-18: A Clinical Isolate with Dense Meshwork-Like Structures from a Persistent Apical Periodontitis Lesion.</title>
        <authorList>
            <person name="Yamane K."/>
            <person name="Nambu T."/>
            <person name="Yamanaka T."/>
            <person name="Mashimo C."/>
            <person name="Sugimori C."/>
            <person name="Leung K.-P."/>
            <person name="Fukushima H."/>
        </authorList>
    </citation>
    <scope>NUCLEOTIDE SEQUENCE [LARGE SCALE GENOMIC DNA]</scope>
    <source>
        <strain evidence="2 3">DY-18</strain>
    </source>
</reference>
<protein>
    <submittedName>
        <fullName evidence="2">Uncharacterized protein</fullName>
    </submittedName>
</protein>
<evidence type="ECO:0000256" key="1">
    <source>
        <dbReference type="SAM" id="MobiDB-lite"/>
    </source>
</evidence>